<protein>
    <submittedName>
        <fullName evidence="2">Uncharacterized protein</fullName>
    </submittedName>
</protein>
<gene>
    <name evidence="2" type="ordered locus">Vdis_1345</name>
</gene>
<evidence type="ECO:0000313" key="3">
    <source>
        <dbReference type="Proteomes" id="UP000006681"/>
    </source>
</evidence>
<dbReference type="RefSeq" id="WP_013336456.1">
    <property type="nucleotide sequence ID" value="NC_014537.1"/>
</dbReference>
<reference evidence="2 3" key="1">
    <citation type="journal article" date="2010" name="Stand. Genomic Sci.">
        <title>Complete genome sequence of Vulcanisaeta distributa type strain (IC-017).</title>
        <authorList>
            <person name="Mavromatis K."/>
            <person name="Sikorski J."/>
            <person name="Pabst E."/>
            <person name="Teshima H."/>
            <person name="Lapidus A."/>
            <person name="Lucas S."/>
            <person name="Nolan M."/>
            <person name="Glavina Del Rio T."/>
            <person name="Cheng J.F."/>
            <person name="Bruce D."/>
            <person name="Goodwin L."/>
            <person name="Pitluck S."/>
            <person name="Liolios K."/>
            <person name="Ivanova N."/>
            <person name="Mikhailova N."/>
            <person name="Pati A."/>
            <person name="Chen A."/>
            <person name="Palaniappan K."/>
            <person name="Land M."/>
            <person name="Hauser L."/>
            <person name="Chang Y.J."/>
            <person name="Jeffries C.D."/>
            <person name="Rohde M."/>
            <person name="Spring S."/>
            <person name="Goker M."/>
            <person name="Wirth R."/>
            <person name="Woyke T."/>
            <person name="Bristow J."/>
            <person name="Eisen J.A."/>
            <person name="Markowitz V."/>
            <person name="Hugenholtz P."/>
            <person name="Klenk H.P."/>
            <person name="Kyrpides N.C."/>
        </authorList>
    </citation>
    <scope>NUCLEOTIDE SEQUENCE [LARGE SCALE GENOMIC DNA]</scope>
    <source>
        <strain evidence="3">DSM 14429 / JCM 11212 / NBRC 100878 / IC-017</strain>
    </source>
</reference>
<dbReference type="AlphaFoldDB" id="E1QS14"/>
<name>E1QS14_VULDI</name>
<feature type="compositionally biased region" description="Basic and acidic residues" evidence="1">
    <location>
        <begin position="26"/>
        <end position="45"/>
    </location>
</feature>
<dbReference type="HOGENOM" id="CLU_1998867_0_0_2"/>
<feature type="region of interest" description="Disordered" evidence="1">
    <location>
        <begin position="1"/>
        <end position="45"/>
    </location>
</feature>
<dbReference type="EMBL" id="CP002100">
    <property type="protein sequence ID" value="ADN50731.1"/>
    <property type="molecule type" value="Genomic_DNA"/>
</dbReference>
<evidence type="ECO:0000256" key="1">
    <source>
        <dbReference type="SAM" id="MobiDB-lite"/>
    </source>
</evidence>
<evidence type="ECO:0000313" key="2">
    <source>
        <dbReference type="EMBL" id="ADN50731.1"/>
    </source>
</evidence>
<sequence length="124" mass="13811">MSRRARKKEEGKEQSTASITSFLYGTEEKPKSEAKPITKPAEVKAAEAKAAERAIPQQPSGIEDAVLNHIMSRGVITKDELMAWGKSRGLRIADILRAIESLSSKGRIRKRLNDKGNLVYEYVK</sequence>
<dbReference type="GeneID" id="9752277"/>
<reference evidence="3" key="2">
    <citation type="journal article" date="2010" name="Stand. Genomic Sci.">
        <title>Complete genome sequence of Vulcanisaeta distributa type strain (IC-017T).</title>
        <authorList>
            <person name="Mavromatis K."/>
            <person name="Sikorski J."/>
            <person name="Pabst E."/>
            <person name="Teshima H."/>
            <person name="Lapidus A."/>
            <person name="Lucas S."/>
            <person name="Nolan M."/>
            <person name="Glavina Del Rio T."/>
            <person name="Cheng J."/>
            <person name="Bruce D."/>
            <person name="Goodwin L."/>
            <person name="Pitluck S."/>
            <person name="Liolios K."/>
            <person name="Ivanova N."/>
            <person name="Mikhailova N."/>
            <person name="Pati A."/>
            <person name="Chen A."/>
            <person name="Palaniappan K."/>
            <person name="Land M."/>
            <person name="Hauser L."/>
            <person name="Chang Y."/>
            <person name="Jeffries C."/>
            <person name="Rohde M."/>
            <person name="Spring S."/>
            <person name="Goker M."/>
            <person name="Wirth R."/>
            <person name="Woyke T."/>
            <person name="Bristow J."/>
            <person name="Eisen J."/>
            <person name="Markowitz V."/>
            <person name="Hugenholtz P."/>
            <person name="Klenk H."/>
            <person name="Kyrpides N."/>
        </authorList>
    </citation>
    <scope>NUCLEOTIDE SEQUENCE [LARGE SCALE GENOMIC DNA]</scope>
    <source>
        <strain evidence="3">DSM 14429 / JCM 11212 / NBRC 100878 / IC-017</strain>
    </source>
</reference>
<dbReference type="KEGG" id="vdi:Vdis_1345"/>
<feature type="compositionally biased region" description="Polar residues" evidence="1">
    <location>
        <begin position="14"/>
        <end position="23"/>
    </location>
</feature>
<accession>E1QS14</accession>
<dbReference type="OrthoDB" id="28832at2157"/>
<organism evidence="2 3">
    <name type="scientific">Vulcanisaeta distributa (strain DSM 14429 / JCM 11212 / NBRC 100878 / IC-017)</name>
    <dbReference type="NCBI Taxonomy" id="572478"/>
    <lineage>
        <taxon>Archaea</taxon>
        <taxon>Thermoproteota</taxon>
        <taxon>Thermoprotei</taxon>
        <taxon>Thermoproteales</taxon>
        <taxon>Thermoproteaceae</taxon>
        <taxon>Vulcanisaeta</taxon>
    </lineage>
</organism>
<dbReference type="eggNOG" id="arCOG05523">
    <property type="taxonomic scope" value="Archaea"/>
</dbReference>
<keyword evidence="3" id="KW-1185">Reference proteome</keyword>
<proteinExistence type="predicted"/>
<dbReference type="Proteomes" id="UP000006681">
    <property type="component" value="Chromosome"/>
</dbReference>